<protein>
    <submittedName>
        <fullName evidence="2">SctW family type III secretion system gatekeeper subunit AopN</fullName>
    </submittedName>
</protein>
<dbReference type="AlphaFoldDB" id="A0AAX3NMW7"/>
<dbReference type="NCBIfam" id="TIGR02568">
    <property type="entry name" value="LcrE"/>
    <property type="match status" value="1"/>
</dbReference>
<dbReference type="InterPro" id="IPR010812">
    <property type="entry name" value="HrpJ-like"/>
</dbReference>
<dbReference type="Gene3D" id="1.10.150.630">
    <property type="match status" value="1"/>
</dbReference>
<feature type="domain" description="Hypersensitivity response secretion-like HrpJ" evidence="1">
    <location>
        <begin position="63"/>
        <end position="225"/>
    </location>
</feature>
<name>A0AAX3NMW7_9GAMM</name>
<dbReference type="GO" id="GO:0009986">
    <property type="term" value="C:cell surface"/>
    <property type="evidence" value="ECO:0007669"/>
    <property type="project" value="InterPro"/>
</dbReference>
<evidence type="ECO:0000313" key="2">
    <source>
        <dbReference type="EMBL" id="WED75478.1"/>
    </source>
</evidence>
<dbReference type="GO" id="GO:0050709">
    <property type="term" value="P:negative regulation of protein secretion"/>
    <property type="evidence" value="ECO:0007669"/>
    <property type="project" value="InterPro"/>
</dbReference>
<evidence type="ECO:0000313" key="3">
    <source>
        <dbReference type="Proteomes" id="UP001213721"/>
    </source>
</evidence>
<organism evidence="2 3">
    <name type="scientific">Aeromonas allosaccharophila</name>
    <dbReference type="NCBI Taxonomy" id="656"/>
    <lineage>
        <taxon>Bacteria</taxon>
        <taxon>Pseudomonadati</taxon>
        <taxon>Pseudomonadota</taxon>
        <taxon>Gammaproteobacteria</taxon>
        <taxon>Aeromonadales</taxon>
        <taxon>Aeromonadaceae</taxon>
        <taxon>Aeromonas</taxon>
    </lineage>
</organism>
<proteinExistence type="predicted"/>
<sequence length="295" mass="32282">MAIIQSNPYAPAAQPELRGAEAVSRQAPQQGGQFQGERVVLAINSSPLANAAEGFEELTFLLSERAELSLAKRKLSDSHARISEIEALVGDYLDKVPELERQQKIKEMVSHLGSGRLANLSQLLAYLESYSGEVSEQFEALCQARKALSGRPEMQGTLALVEQALAKLADEQGSAIVLGARITGPAVEAAKAGVGAEQDLRDLYRDAVQDYRALSAAWRDIHSRFGNGALEKVTGFMMKALSADLDSQQRWLDPVKLERVMSDMHKLRLLNTLSAQVDELWQRVKEGSAHGIRAF</sequence>
<dbReference type="InterPro" id="IPR013401">
    <property type="entry name" value="T3SS_LcrE"/>
</dbReference>
<dbReference type="GO" id="GO:0019867">
    <property type="term" value="C:outer membrane"/>
    <property type="evidence" value="ECO:0007669"/>
    <property type="project" value="InterPro"/>
</dbReference>
<gene>
    <name evidence="2" type="primary">aopN</name>
    <name evidence="2" type="ORF">PYU98_16280</name>
</gene>
<dbReference type="GO" id="GO:0030254">
    <property type="term" value="P:protein secretion by the type III secretion system"/>
    <property type="evidence" value="ECO:0007669"/>
    <property type="project" value="InterPro"/>
</dbReference>
<dbReference type="SUPFAM" id="SSF140591">
    <property type="entry name" value="Type III secretion system domain"/>
    <property type="match status" value="1"/>
</dbReference>
<accession>A0AAX3NMW7</accession>
<dbReference type="EMBL" id="CP118988">
    <property type="protein sequence ID" value="WED75478.1"/>
    <property type="molecule type" value="Genomic_DNA"/>
</dbReference>
<dbReference type="Gene3D" id="6.10.250.670">
    <property type="match status" value="1"/>
</dbReference>
<evidence type="ECO:0000259" key="1">
    <source>
        <dbReference type="Pfam" id="PF07201"/>
    </source>
</evidence>
<dbReference type="Proteomes" id="UP001213721">
    <property type="component" value="Chromosome"/>
</dbReference>
<dbReference type="RefSeq" id="WP_275056665.1">
    <property type="nucleotide sequence ID" value="NZ_CP118988.1"/>
</dbReference>
<dbReference type="Pfam" id="PF07201">
    <property type="entry name" value="HrpJ"/>
    <property type="match status" value="1"/>
</dbReference>
<reference evidence="2" key="1">
    <citation type="submission" date="2023-02" db="EMBL/GenBank/DDBJ databases">
        <title>The sequence of Aeromonas allosaccharophila K520.</title>
        <authorList>
            <person name="Luo X."/>
        </authorList>
    </citation>
    <scope>NUCLEOTIDE SEQUENCE</scope>
    <source>
        <strain evidence="2">K520</strain>
    </source>
</reference>